<gene>
    <name evidence="2" type="ORF">SAMN04490243_0575</name>
</gene>
<evidence type="ECO:0000313" key="3">
    <source>
        <dbReference type="Proteomes" id="UP000199534"/>
    </source>
</evidence>
<evidence type="ECO:0000313" key="2">
    <source>
        <dbReference type="EMBL" id="SFR32905.1"/>
    </source>
</evidence>
<proteinExistence type="predicted"/>
<feature type="transmembrane region" description="Helical" evidence="1">
    <location>
        <begin position="51"/>
        <end position="72"/>
    </location>
</feature>
<name>A0A1I6FSH9_9FLAO</name>
<organism evidence="2 3">
    <name type="scientific">Robiginitalea myxolifaciens</name>
    <dbReference type="NCBI Taxonomy" id="400055"/>
    <lineage>
        <taxon>Bacteria</taxon>
        <taxon>Pseudomonadati</taxon>
        <taxon>Bacteroidota</taxon>
        <taxon>Flavobacteriia</taxon>
        <taxon>Flavobacteriales</taxon>
        <taxon>Flavobacteriaceae</taxon>
        <taxon>Robiginitalea</taxon>
    </lineage>
</organism>
<protein>
    <submittedName>
        <fullName evidence="2">Uncharacterized protein</fullName>
    </submittedName>
</protein>
<feature type="transmembrane region" description="Helical" evidence="1">
    <location>
        <begin position="116"/>
        <end position="138"/>
    </location>
</feature>
<feature type="transmembrane region" description="Helical" evidence="1">
    <location>
        <begin position="84"/>
        <end position="104"/>
    </location>
</feature>
<accession>A0A1I6FSH9</accession>
<dbReference type="Proteomes" id="UP000199534">
    <property type="component" value="Unassembled WGS sequence"/>
</dbReference>
<keyword evidence="1" id="KW-0472">Membrane</keyword>
<keyword evidence="1" id="KW-0812">Transmembrane</keyword>
<keyword evidence="1" id="KW-1133">Transmembrane helix</keyword>
<dbReference type="AlphaFoldDB" id="A0A1I6FSH9"/>
<keyword evidence="3" id="KW-1185">Reference proteome</keyword>
<reference evidence="2 3" key="1">
    <citation type="submission" date="2016-10" db="EMBL/GenBank/DDBJ databases">
        <authorList>
            <person name="de Groot N.N."/>
        </authorList>
    </citation>
    <scope>NUCLEOTIDE SEQUENCE [LARGE SCALE GENOMIC DNA]</scope>
    <source>
        <strain evidence="2 3">DSM 21019</strain>
    </source>
</reference>
<sequence length="142" mass="16341">MPGNRVFNTLGKIVGLSVILFTLSIIFFALLPSFEKENSHPINLESIGRVYVYLFLIFIWIYFIAVAIYHILLNRVAKNSNWSVKAILAVVIASIFGFLSFNFGHMIDGDYSRIAVTIPLLVFYLFIGFCMYFFYGLIFRKN</sequence>
<feature type="transmembrane region" description="Helical" evidence="1">
    <location>
        <begin position="12"/>
        <end position="31"/>
    </location>
</feature>
<evidence type="ECO:0000256" key="1">
    <source>
        <dbReference type="SAM" id="Phobius"/>
    </source>
</evidence>
<dbReference type="EMBL" id="FOYQ01000001">
    <property type="protein sequence ID" value="SFR32905.1"/>
    <property type="molecule type" value="Genomic_DNA"/>
</dbReference>